<organism evidence="1 2">
    <name type="scientific">Polaromonas vacuolata</name>
    <dbReference type="NCBI Taxonomy" id="37448"/>
    <lineage>
        <taxon>Bacteria</taxon>
        <taxon>Pseudomonadati</taxon>
        <taxon>Pseudomonadota</taxon>
        <taxon>Betaproteobacteria</taxon>
        <taxon>Burkholderiales</taxon>
        <taxon>Comamonadaceae</taxon>
        <taxon>Polaromonas</taxon>
    </lineage>
</organism>
<name>A0A6H2H8J4_9BURK</name>
<dbReference type="EMBL" id="CP051461">
    <property type="protein sequence ID" value="QJC56185.1"/>
    <property type="molecule type" value="Genomic_DNA"/>
</dbReference>
<proteinExistence type="predicted"/>
<gene>
    <name evidence="1" type="ORF">HC248_01487</name>
</gene>
<evidence type="ECO:0000313" key="1">
    <source>
        <dbReference type="EMBL" id="QJC56185.1"/>
    </source>
</evidence>
<dbReference type="AlphaFoldDB" id="A0A6H2H8J4"/>
<accession>A0A6H2H8J4</accession>
<keyword evidence="2" id="KW-1185">Reference proteome</keyword>
<evidence type="ECO:0000313" key="2">
    <source>
        <dbReference type="Proteomes" id="UP000502041"/>
    </source>
</evidence>
<dbReference type="KEGG" id="pvac:HC248_01487"/>
<dbReference type="RefSeq" id="WP_168921930.1">
    <property type="nucleotide sequence ID" value="NZ_CP051461.1"/>
</dbReference>
<sequence>MDSFESLDFQSQLEIFLQLTGRQAFLNQTPERFTRWFKVTLPALVPFLLEQLPPDPEEVNIFLATAATAMYADLPMPANGLRAQAKPRQAANESCACGSGKLHRNCCGSPSMPPLFGDINLLRYVLDSYPLSRLKEVCTTQAEIDAVTDTAAQWLENGDALRVCALLEPYFLGTGPLSVELSPLFDQLMSAWQELGRKAKREKLIQTLLKRGDSALQSDALQRLTTMQADRGDYAGAWSSFVQASHANPNDPALSFLEITILMSEKRIDEAKSRAAWWANFLGLQRDPELQRLVDNLHEIANDPHLGMMGIATSANQDLQRLHALFMAAPAPKLRHSFELMIQPDSEGKDQRMAADFEPDTSLRCLEADWRDVFYQTKPDLSRVQNHADDVWDTAPKWLDLLQKNPDLWFSFDVLDDLVMALDTVPWAGVEQRLLVPMAERVAEQLRLTLEAGAGSGGAVQCPWMIASHRPMLRSVVHLAFLCQKADNWERFMALAHWLVFELNPNDNHGLRGDLSCAYVRYERWHDVLALQTQYPDDMNPVLKLNIVLATFGLGDYQRAAQLLFLAKIEHPTLLRMLLQKIPPKAVKPDGEYGVLVGGRYEAWLYIERMQQFWARDNILGWAREVFKSIKSKSGTDLTFKPSQST</sequence>
<protein>
    <submittedName>
        <fullName evidence="1">Uncharacterized protein</fullName>
    </submittedName>
</protein>
<reference evidence="1 2" key="1">
    <citation type="submission" date="2020-04" db="EMBL/GenBank/DDBJ databases">
        <title>Complete genome of a Psychrophilic, Marine, Gas Vacuolate Bacterium Polaromonas vacuolata KCTC 22033T.</title>
        <authorList>
            <person name="Hwang K."/>
            <person name="Kim K.M."/>
        </authorList>
    </citation>
    <scope>NUCLEOTIDE SEQUENCE [LARGE SCALE GENOMIC DNA]</scope>
    <source>
        <strain evidence="1 2">KCTC 22033</strain>
    </source>
</reference>
<dbReference type="Proteomes" id="UP000502041">
    <property type="component" value="Chromosome"/>
</dbReference>